<dbReference type="EMBL" id="CAJVPT010041186">
    <property type="protein sequence ID" value="CAG8727297.1"/>
    <property type="molecule type" value="Genomic_DNA"/>
</dbReference>
<accession>A0ACA9PXU1</accession>
<evidence type="ECO:0000313" key="2">
    <source>
        <dbReference type="Proteomes" id="UP000789525"/>
    </source>
</evidence>
<proteinExistence type="predicted"/>
<feature type="non-terminal residue" evidence="1">
    <location>
        <position position="217"/>
    </location>
</feature>
<gene>
    <name evidence="1" type="ORF">ACOLOM_LOCUS11438</name>
</gene>
<reference evidence="1" key="1">
    <citation type="submission" date="2021-06" db="EMBL/GenBank/DDBJ databases">
        <authorList>
            <person name="Kallberg Y."/>
            <person name="Tangrot J."/>
            <person name="Rosling A."/>
        </authorList>
    </citation>
    <scope>NUCLEOTIDE SEQUENCE</scope>
    <source>
        <strain evidence="1">CL356</strain>
    </source>
</reference>
<feature type="non-terminal residue" evidence="1">
    <location>
        <position position="1"/>
    </location>
</feature>
<organism evidence="1 2">
    <name type="scientific">Acaulospora colombiana</name>
    <dbReference type="NCBI Taxonomy" id="27376"/>
    <lineage>
        <taxon>Eukaryota</taxon>
        <taxon>Fungi</taxon>
        <taxon>Fungi incertae sedis</taxon>
        <taxon>Mucoromycota</taxon>
        <taxon>Glomeromycotina</taxon>
        <taxon>Glomeromycetes</taxon>
        <taxon>Diversisporales</taxon>
        <taxon>Acaulosporaceae</taxon>
        <taxon>Acaulospora</taxon>
    </lineage>
</organism>
<comment type="caution">
    <text evidence="1">The sequence shown here is derived from an EMBL/GenBank/DDBJ whole genome shotgun (WGS) entry which is preliminary data.</text>
</comment>
<name>A0ACA9PXU1_9GLOM</name>
<evidence type="ECO:0000313" key="1">
    <source>
        <dbReference type="EMBL" id="CAG8727297.1"/>
    </source>
</evidence>
<sequence>MAKRGSVLSKFQNFDAYAKTLDDFRIKTYYGAALTIISTLIILVLLWSEFNEYRSTEIKPELVVDKMSIDLNLTDYRPIIRLSLIKPVYSPSVLSVDVMDIAGESQNDLTHDIYKTRLDSEGNKVYVEKAKDIGSNNARAVENVVNGTSTNEAYCGSCYGGEASESGCCNTCEEVREAYIRKGWSFSNPDEIEQCIREGWKKKAIEQATEGCNVAGS</sequence>
<dbReference type="Proteomes" id="UP000789525">
    <property type="component" value="Unassembled WGS sequence"/>
</dbReference>
<protein>
    <submittedName>
        <fullName evidence="1">4226_t:CDS:1</fullName>
    </submittedName>
</protein>
<keyword evidence="2" id="KW-1185">Reference proteome</keyword>